<gene>
    <name evidence="1" type="ORF">M5K25_004993</name>
</gene>
<dbReference type="Proteomes" id="UP001552299">
    <property type="component" value="Unassembled WGS sequence"/>
</dbReference>
<sequence>MCTYALLNSDHLYKYFKNNSSMCRTPPKTSYNQFVKLTSSLPTPGSLRAVEFKIQNPKSRRPPPARVPKRSLLLLSSSRLLIPCN</sequence>
<evidence type="ECO:0000313" key="1">
    <source>
        <dbReference type="EMBL" id="KAL0924183.1"/>
    </source>
</evidence>
<reference evidence="1 2" key="1">
    <citation type="journal article" date="2024" name="Plant Biotechnol. J.">
        <title>Dendrobium thyrsiflorum genome and its molecular insights into genes involved in important horticultural traits.</title>
        <authorList>
            <person name="Chen B."/>
            <person name="Wang J.Y."/>
            <person name="Zheng P.J."/>
            <person name="Li K.L."/>
            <person name="Liang Y.M."/>
            <person name="Chen X.F."/>
            <person name="Zhang C."/>
            <person name="Zhao X."/>
            <person name="He X."/>
            <person name="Zhang G.Q."/>
            <person name="Liu Z.J."/>
            <person name="Xu Q."/>
        </authorList>
    </citation>
    <scope>NUCLEOTIDE SEQUENCE [LARGE SCALE GENOMIC DNA]</scope>
    <source>
        <strain evidence="1">GZMU011</strain>
    </source>
</reference>
<keyword evidence="2" id="KW-1185">Reference proteome</keyword>
<comment type="caution">
    <text evidence="1">The sequence shown here is derived from an EMBL/GenBank/DDBJ whole genome shotgun (WGS) entry which is preliminary data.</text>
</comment>
<dbReference type="AlphaFoldDB" id="A0ABD0VH15"/>
<organism evidence="1 2">
    <name type="scientific">Dendrobium thyrsiflorum</name>
    <name type="common">Pinecone-like raceme dendrobium</name>
    <name type="synonym">Orchid</name>
    <dbReference type="NCBI Taxonomy" id="117978"/>
    <lineage>
        <taxon>Eukaryota</taxon>
        <taxon>Viridiplantae</taxon>
        <taxon>Streptophyta</taxon>
        <taxon>Embryophyta</taxon>
        <taxon>Tracheophyta</taxon>
        <taxon>Spermatophyta</taxon>
        <taxon>Magnoliopsida</taxon>
        <taxon>Liliopsida</taxon>
        <taxon>Asparagales</taxon>
        <taxon>Orchidaceae</taxon>
        <taxon>Epidendroideae</taxon>
        <taxon>Malaxideae</taxon>
        <taxon>Dendrobiinae</taxon>
        <taxon>Dendrobium</taxon>
    </lineage>
</organism>
<accession>A0ABD0VH15</accession>
<evidence type="ECO:0000313" key="2">
    <source>
        <dbReference type="Proteomes" id="UP001552299"/>
    </source>
</evidence>
<name>A0ABD0VH15_DENTH</name>
<protein>
    <submittedName>
        <fullName evidence="1">Uncharacterized protein</fullName>
    </submittedName>
</protein>
<proteinExistence type="predicted"/>
<dbReference type="EMBL" id="JANQDX010000005">
    <property type="protein sequence ID" value="KAL0924183.1"/>
    <property type="molecule type" value="Genomic_DNA"/>
</dbReference>